<keyword evidence="3" id="KW-1015">Disulfide bond</keyword>
<dbReference type="GO" id="GO:0005758">
    <property type="term" value="C:mitochondrial intermembrane space"/>
    <property type="evidence" value="ECO:0007669"/>
    <property type="project" value="TreeGrafter"/>
</dbReference>
<evidence type="ECO:0000313" key="9">
    <source>
        <dbReference type="Proteomes" id="UP001294444"/>
    </source>
</evidence>
<reference evidence="8" key="1">
    <citation type="submission" date="2023-10" db="EMBL/GenBank/DDBJ databases">
        <authorList>
            <person name="Guldener U."/>
        </authorList>
    </citation>
    <scope>NUCLEOTIDE SEQUENCE</scope>
    <source>
        <strain evidence="8">Mp4</strain>
    </source>
</reference>
<evidence type="ECO:0000256" key="4">
    <source>
        <dbReference type="ARBA" id="ARBA00037279"/>
    </source>
</evidence>
<evidence type="ECO:0000256" key="6">
    <source>
        <dbReference type="SAM" id="MobiDB-lite"/>
    </source>
</evidence>
<dbReference type="InterPro" id="IPR010625">
    <property type="entry name" value="CHCH"/>
</dbReference>
<feature type="region of interest" description="Disordered" evidence="6">
    <location>
        <begin position="78"/>
        <end position="179"/>
    </location>
</feature>
<dbReference type="GO" id="GO:0033617">
    <property type="term" value="P:mitochondrial respiratory chain complex IV assembly"/>
    <property type="evidence" value="ECO:0007669"/>
    <property type="project" value="TreeGrafter"/>
</dbReference>
<protein>
    <submittedName>
        <fullName evidence="8">Related to COX19 - Cytochrome c oxidase assembly protein</fullName>
    </submittedName>
</protein>
<gene>
    <name evidence="8" type="ORF">MEPE_03955</name>
</gene>
<dbReference type="InterPro" id="IPR051383">
    <property type="entry name" value="COX19"/>
</dbReference>
<evidence type="ECO:0000256" key="1">
    <source>
        <dbReference type="ARBA" id="ARBA00004496"/>
    </source>
</evidence>
<comment type="function">
    <text evidence="4">Required for the assembly of mitochondrial cytochrome c oxidase.</text>
</comment>
<organism evidence="8 9">
    <name type="scientific">Melanopsichium pennsylvanicum</name>
    <dbReference type="NCBI Taxonomy" id="63383"/>
    <lineage>
        <taxon>Eukaryota</taxon>
        <taxon>Fungi</taxon>
        <taxon>Dikarya</taxon>
        <taxon>Basidiomycota</taxon>
        <taxon>Ustilaginomycotina</taxon>
        <taxon>Ustilaginomycetes</taxon>
        <taxon>Ustilaginales</taxon>
        <taxon>Ustilaginaceae</taxon>
        <taxon>Melanopsichium</taxon>
    </lineage>
</organism>
<name>A0AAJ5C5Z3_9BASI</name>
<comment type="caution">
    <text evidence="8">The sequence shown here is derived from an EMBL/GenBank/DDBJ whole genome shotgun (WGS) entry which is preliminary data.</text>
</comment>
<comment type="similarity">
    <text evidence="5">Belongs to the COX19 family.</text>
</comment>
<sequence length="179" mass="18875">MSFGRPPTFSDFKVSPPERGSFPLDHEGECKSVMQEYMNCIKYNKNDNGKCRHLSKAYLQCRMDKGLMDQDDMDNLGFKNVGTSSVEPNPNPSCTTNAAADRVISQGGRAHSGSTPSYAGDTHGAEGNVTSAKAGSGSPADETNRGSGAGRGNSKGYVSRQAGSYAGDSHGRSGNGRLV</sequence>
<accession>A0AAJ5C5Z3</accession>
<dbReference type="PANTHER" id="PTHR21107:SF2">
    <property type="entry name" value="CYTOCHROME C OXIDASE ASSEMBLY PROTEIN COX19"/>
    <property type="match status" value="1"/>
</dbReference>
<dbReference type="EMBL" id="OAPG01000009">
    <property type="protein sequence ID" value="SNX85246.1"/>
    <property type="molecule type" value="Genomic_DNA"/>
</dbReference>
<feature type="compositionally biased region" description="Polar residues" evidence="6">
    <location>
        <begin position="81"/>
        <end position="98"/>
    </location>
</feature>
<dbReference type="Proteomes" id="UP001294444">
    <property type="component" value="Unassembled WGS sequence"/>
</dbReference>
<evidence type="ECO:0000259" key="7">
    <source>
        <dbReference type="Pfam" id="PF06747"/>
    </source>
</evidence>
<feature type="region of interest" description="Disordered" evidence="6">
    <location>
        <begin position="1"/>
        <end position="20"/>
    </location>
</feature>
<dbReference type="Pfam" id="PF06747">
    <property type="entry name" value="CHCH"/>
    <property type="match status" value="1"/>
</dbReference>
<proteinExistence type="inferred from homology"/>
<dbReference type="AlphaFoldDB" id="A0AAJ5C5Z3"/>
<keyword evidence="9" id="KW-1185">Reference proteome</keyword>
<evidence type="ECO:0000313" key="8">
    <source>
        <dbReference type="EMBL" id="SNX85246.1"/>
    </source>
</evidence>
<dbReference type="PANTHER" id="PTHR21107">
    <property type="entry name" value="CYTOCHROME C OXIDASE ASSEMBLY PROTEIN COX19"/>
    <property type="match status" value="1"/>
</dbReference>
<comment type="subcellular location">
    <subcellularLocation>
        <location evidence="1">Cytoplasm</location>
    </subcellularLocation>
</comment>
<evidence type="ECO:0000256" key="3">
    <source>
        <dbReference type="ARBA" id="ARBA00023157"/>
    </source>
</evidence>
<evidence type="ECO:0000256" key="5">
    <source>
        <dbReference type="ARBA" id="ARBA00038223"/>
    </source>
</evidence>
<evidence type="ECO:0000256" key="2">
    <source>
        <dbReference type="ARBA" id="ARBA00022490"/>
    </source>
</evidence>
<feature type="domain" description="CHCH" evidence="7">
    <location>
        <begin position="30"/>
        <end position="63"/>
    </location>
</feature>
<keyword evidence="2" id="KW-0963">Cytoplasm</keyword>
<dbReference type="PROSITE" id="PS51808">
    <property type="entry name" value="CHCH"/>
    <property type="match status" value="1"/>
</dbReference>